<gene>
    <name evidence="1" type="ORF">GCM10011452_10340</name>
</gene>
<dbReference type="Proteomes" id="UP000628984">
    <property type="component" value="Unassembled WGS sequence"/>
</dbReference>
<evidence type="ECO:0000313" key="1">
    <source>
        <dbReference type="EMBL" id="GGW24858.1"/>
    </source>
</evidence>
<evidence type="ECO:0000313" key="2">
    <source>
        <dbReference type="Proteomes" id="UP000628984"/>
    </source>
</evidence>
<reference evidence="1" key="2">
    <citation type="submission" date="2020-09" db="EMBL/GenBank/DDBJ databases">
        <authorList>
            <person name="Sun Q."/>
            <person name="Kim S."/>
        </authorList>
    </citation>
    <scope>NUCLEOTIDE SEQUENCE</scope>
    <source>
        <strain evidence="1">KCTC 23714</strain>
    </source>
</reference>
<dbReference type="AlphaFoldDB" id="A0A918INU0"/>
<keyword evidence="2" id="KW-1185">Reference proteome</keyword>
<dbReference type="EMBL" id="BMYQ01000002">
    <property type="protein sequence ID" value="GGW24858.1"/>
    <property type="molecule type" value="Genomic_DNA"/>
</dbReference>
<dbReference type="Pfam" id="PF05621">
    <property type="entry name" value="TniB"/>
    <property type="match status" value="1"/>
</dbReference>
<dbReference type="SUPFAM" id="SSF52540">
    <property type="entry name" value="P-loop containing nucleoside triphosphate hydrolases"/>
    <property type="match status" value="1"/>
</dbReference>
<protein>
    <submittedName>
        <fullName evidence="1">Transposase</fullName>
    </submittedName>
</protein>
<reference evidence="1" key="1">
    <citation type="journal article" date="2014" name="Int. J. Syst. Evol. Microbiol.">
        <title>Complete genome sequence of Corynebacterium casei LMG S-19264T (=DSM 44701T), isolated from a smear-ripened cheese.</title>
        <authorList>
            <consortium name="US DOE Joint Genome Institute (JGI-PGF)"/>
            <person name="Walter F."/>
            <person name="Albersmeier A."/>
            <person name="Kalinowski J."/>
            <person name="Ruckert C."/>
        </authorList>
    </citation>
    <scope>NUCLEOTIDE SEQUENCE</scope>
    <source>
        <strain evidence="1">KCTC 23714</strain>
    </source>
</reference>
<sequence length="332" mass="37013">MSPCPNTIKSTVDALRSQYVVTERDQILERLLNRLFLADEDGQPTHMPVLFTAGTETQAISFVDGSGSGKSTTTFEVMRNFKPLAHNPETGMPRWLHVKVESPATLRSLGALILKKLGVDKISDRAKVYEVWDMVRHRIALMGIQLLWLDEAHDLFGQTASVETNNMFKMLKGLMQGDHPIVLLLSGTQRLSQITSLDPQINRRFHKIMPKPLAFGVDNDNLRGIIAGYAEIAKLPVDLDGDVINRLIHAGRHRFGRCIEIIIAAIECALHEGATSLRLQHFATAWAEKESCDIRQNVFTAANWAAIELEDKDAEISAEMAALAAKRNKKRA</sequence>
<proteinExistence type="predicted"/>
<dbReference type="InterPro" id="IPR008868">
    <property type="entry name" value="TniB"/>
</dbReference>
<accession>A0A918INU0</accession>
<dbReference type="Gene3D" id="3.40.50.300">
    <property type="entry name" value="P-loop containing nucleotide triphosphate hydrolases"/>
    <property type="match status" value="1"/>
</dbReference>
<dbReference type="InterPro" id="IPR027417">
    <property type="entry name" value="P-loop_NTPase"/>
</dbReference>
<organism evidence="1 2">
    <name type="scientific">Gemmobacter lanyuensis</name>
    <dbReference type="NCBI Taxonomy" id="1054497"/>
    <lineage>
        <taxon>Bacteria</taxon>
        <taxon>Pseudomonadati</taxon>
        <taxon>Pseudomonadota</taxon>
        <taxon>Alphaproteobacteria</taxon>
        <taxon>Rhodobacterales</taxon>
        <taxon>Paracoccaceae</taxon>
        <taxon>Gemmobacter</taxon>
    </lineage>
</organism>
<comment type="caution">
    <text evidence="1">The sequence shown here is derived from an EMBL/GenBank/DDBJ whole genome shotgun (WGS) entry which is preliminary data.</text>
</comment>
<name>A0A918INU0_9RHOB</name>